<gene>
    <name evidence="9" type="ORF">prwr041_09160</name>
</gene>
<sequence>MILLRLGTITQYTAQKMTCSNNTPVDVRDAYVFLAEYAAWLLGCGATCIRITKNVTRIAEAWNLKTEITIMPSSVHLSVFDNDTKQSFIYLKRKPKTGISFYKNTRLSELSWAITDAKVSFEEARERFDKIIAAPYTNKWLVLVLTSLANMSFCRLFGGDPIAMLIVFVATFAGFRLKQMMLEDGFDDRVVFLVCSFFSAVIGSAGYVFHIGTTPELAVGTSVLYLVPGIPYINSLSDMLDGHYLVSFSRFMGAAMLTFCLSCGLAAGMLLMNLKIF</sequence>
<proteinExistence type="inferred from homology"/>
<keyword evidence="2" id="KW-1003">Cell membrane</keyword>
<dbReference type="PANTHER" id="PTHR34390">
    <property type="entry name" value="UPF0442 PROTEIN YJJB-RELATED"/>
    <property type="match status" value="1"/>
</dbReference>
<evidence type="ECO:0000313" key="10">
    <source>
        <dbReference type="Proteomes" id="UP001319045"/>
    </source>
</evidence>
<reference evidence="9 10" key="1">
    <citation type="journal article" date="2022" name="Int. J. Syst. Evol. Microbiol.">
        <title>Prevotella herbatica sp. nov., a plant polysaccharide-decomposing anaerobic bacterium isolated from a methanogenic reactor.</title>
        <authorList>
            <person name="Uek A."/>
            <person name="Tonouchi A."/>
            <person name="Kaku N."/>
            <person name="Ueki K."/>
        </authorList>
    </citation>
    <scope>NUCLEOTIDE SEQUENCE [LARGE SCALE GENOMIC DNA]</scope>
    <source>
        <strain evidence="9 10">WR041</strain>
    </source>
</reference>
<feature type="transmembrane region" description="Helical" evidence="7">
    <location>
        <begin position="156"/>
        <end position="177"/>
    </location>
</feature>
<name>A0ABM7NX60_9BACT</name>
<feature type="transmembrane region" description="Helical" evidence="7">
    <location>
        <begin position="251"/>
        <end position="272"/>
    </location>
</feature>
<evidence type="ECO:0000259" key="8">
    <source>
        <dbReference type="Pfam" id="PF06738"/>
    </source>
</evidence>
<keyword evidence="4 7" id="KW-1133">Transmembrane helix</keyword>
<dbReference type="InterPro" id="IPR010619">
    <property type="entry name" value="ThrE-like_N"/>
</dbReference>
<keyword evidence="10" id="KW-1185">Reference proteome</keyword>
<protein>
    <submittedName>
        <fullName evidence="9">Threonine/serine exporter family protein</fullName>
    </submittedName>
</protein>
<evidence type="ECO:0000256" key="7">
    <source>
        <dbReference type="SAM" id="Phobius"/>
    </source>
</evidence>
<evidence type="ECO:0000256" key="5">
    <source>
        <dbReference type="ARBA" id="ARBA00023136"/>
    </source>
</evidence>
<evidence type="ECO:0000256" key="2">
    <source>
        <dbReference type="ARBA" id="ARBA00022475"/>
    </source>
</evidence>
<comment type="similarity">
    <text evidence="6">Belongs to the ThrE exporter (TC 2.A.79) family.</text>
</comment>
<dbReference type="InterPro" id="IPR050539">
    <property type="entry name" value="ThrE_Dicarb/AminoAcid_Exp"/>
</dbReference>
<accession>A0ABM7NX60</accession>
<evidence type="ECO:0000256" key="6">
    <source>
        <dbReference type="ARBA" id="ARBA00034125"/>
    </source>
</evidence>
<dbReference type="EMBL" id="AP024484">
    <property type="protein sequence ID" value="BCS85023.1"/>
    <property type="molecule type" value="Genomic_DNA"/>
</dbReference>
<keyword evidence="5 7" id="KW-0472">Membrane</keyword>
<keyword evidence="3 7" id="KW-0812">Transmembrane</keyword>
<evidence type="ECO:0000256" key="4">
    <source>
        <dbReference type="ARBA" id="ARBA00022989"/>
    </source>
</evidence>
<evidence type="ECO:0000256" key="1">
    <source>
        <dbReference type="ARBA" id="ARBA00004651"/>
    </source>
</evidence>
<dbReference type="Pfam" id="PF06738">
    <property type="entry name" value="ThrE"/>
    <property type="match status" value="1"/>
</dbReference>
<comment type="subcellular location">
    <subcellularLocation>
        <location evidence="1">Cell membrane</location>
        <topology evidence="1">Multi-pass membrane protein</topology>
    </subcellularLocation>
</comment>
<evidence type="ECO:0000313" key="9">
    <source>
        <dbReference type="EMBL" id="BCS85023.1"/>
    </source>
</evidence>
<organism evidence="9 10">
    <name type="scientific">Prevotella herbatica</name>
    <dbReference type="NCBI Taxonomy" id="2801997"/>
    <lineage>
        <taxon>Bacteria</taxon>
        <taxon>Pseudomonadati</taxon>
        <taxon>Bacteroidota</taxon>
        <taxon>Bacteroidia</taxon>
        <taxon>Bacteroidales</taxon>
        <taxon>Prevotellaceae</taxon>
        <taxon>Prevotella</taxon>
    </lineage>
</organism>
<feature type="domain" description="Threonine/serine exporter-like N-terminal" evidence="8">
    <location>
        <begin position="33"/>
        <end position="271"/>
    </location>
</feature>
<evidence type="ECO:0000256" key="3">
    <source>
        <dbReference type="ARBA" id="ARBA00022692"/>
    </source>
</evidence>
<dbReference type="Proteomes" id="UP001319045">
    <property type="component" value="Chromosome"/>
</dbReference>
<feature type="transmembrane region" description="Helical" evidence="7">
    <location>
        <begin position="189"/>
        <end position="209"/>
    </location>
</feature>
<dbReference type="PANTHER" id="PTHR34390:SF2">
    <property type="entry name" value="SUCCINATE TRANSPORTER SUBUNIT YJJP-RELATED"/>
    <property type="match status" value="1"/>
</dbReference>